<sequence>MMQADLDGVSEICRTATDFDWGWVKTDVHRYAELAGWSVLDYFPPLGASLGTSLQVNRPEAEVRFSRRFLRSIGAANEDIVTISIKVTDYVAEPDRRMSSVRARQFADLSERITSVLEGAACCGPETGYEMVWRQPAVTFGLLSASGAMHLVIVNPRFQDFLARSQRFE</sequence>
<comment type="caution">
    <text evidence="1">The sequence shown here is derived from an EMBL/GenBank/DDBJ whole genome shotgun (WGS) entry which is preliminary data.</text>
</comment>
<reference evidence="1 2" key="1">
    <citation type="submission" date="2021-03" db="EMBL/GenBank/DDBJ databases">
        <title>Sequencing the genomes of 1000 actinobacteria strains.</title>
        <authorList>
            <person name="Klenk H.-P."/>
        </authorList>
    </citation>
    <scope>NUCLEOTIDE SEQUENCE [LARGE SCALE GENOMIC DNA]</scope>
    <source>
        <strain evidence="1 2">DSM 45516</strain>
    </source>
</reference>
<dbReference type="Proteomes" id="UP001519325">
    <property type="component" value="Unassembled WGS sequence"/>
</dbReference>
<dbReference type="InterPro" id="IPR046268">
    <property type="entry name" value="DUF6301"/>
</dbReference>
<evidence type="ECO:0000313" key="2">
    <source>
        <dbReference type="Proteomes" id="UP001519325"/>
    </source>
</evidence>
<organism evidence="1 2">
    <name type="scientific">Nocardia goodfellowii</name>
    <dbReference type="NCBI Taxonomy" id="882446"/>
    <lineage>
        <taxon>Bacteria</taxon>
        <taxon>Bacillati</taxon>
        <taxon>Actinomycetota</taxon>
        <taxon>Actinomycetes</taxon>
        <taxon>Mycobacteriales</taxon>
        <taxon>Nocardiaceae</taxon>
        <taxon>Nocardia</taxon>
    </lineage>
</organism>
<evidence type="ECO:0000313" key="1">
    <source>
        <dbReference type="EMBL" id="MBP2190179.1"/>
    </source>
</evidence>
<keyword evidence="2" id="KW-1185">Reference proteome</keyword>
<proteinExistence type="predicted"/>
<protein>
    <submittedName>
        <fullName evidence="1">Uncharacterized protein</fullName>
    </submittedName>
</protein>
<dbReference type="EMBL" id="JAGGMR010000001">
    <property type="protein sequence ID" value="MBP2190179.1"/>
    <property type="molecule type" value="Genomic_DNA"/>
</dbReference>
<dbReference type="Pfam" id="PF19818">
    <property type="entry name" value="DUF6301"/>
    <property type="match status" value="1"/>
</dbReference>
<gene>
    <name evidence="1" type="ORF">BJ987_003080</name>
</gene>
<name>A0ABS4QGF8_9NOCA</name>
<accession>A0ABS4QGF8</accession>